<reference evidence="1 2" key="1">
    <citation type="journal article" date="2012" name="Stand. Genomic Sci.">
        <title>Genome sequence of the orange-pigmented seawater bacterium Owenweeksia hongkongensis type strain (UST20020801(T)).</title>
        <authorList>
            <person name="Riedel T."/>
            <person name="Held B."/>
            <person name="Nolan M."/>
            <person name="Lucas S."/>
            <person name="Lapidus A."/>
            <person name="Tice H."/>
            <person name="Del Rio T.G."/>
            <person name="Cheng J.F."/>
            <person name="Han C."/>
            <person name="Tapia R."/>
            <person name="Goodwin L.A."/>
            <person name="Pitluck S."/>
            <person name="Liolios K."/>
            <person name="Mavromatis K."/>
            <person name="Pagani I."/>
            <person name="Ivanova N."/>
            <person name="Mikhailova N."/>
            <person name="Pati A."/>
            <person name="Chen A."/>
            <person name="Palaniappan K."/>
            <person name="Rohde M."/>
            <person name="Tindall B.J."/>
            <person name="Detter J.C."/>
            <person name="Goker M."/>
            <person name="Woyke T."/>
            <person name="Bristow J."/>
            <person name="Eisen J.A."/>
            <person name="Markowitz V."/>
            <person name="Hugenholtz P."/>
            <person name="Klenk H.P."/>
            <person name="Kyrpides N.C."/>
        </authorList>
    </citation>
    <scope>NUCLEOTIDE SEQUENCE</scope>
    <source>
        <strain evidence="2">DSM 17368 / JCM 12287 / NRRL B-23963</strain>
    </source>
</reference>
<dbReference type="Proteomes" id="UP000005631">
    <property type="component" value="Chromosome"/>
</dbReference>
<name>G8R3H5_OWEHD</name>
<evidence type="ECO:0000313" key="1">
    <source>
        <dbReference type="EMBL" id="AEV33031.1"/>
    </source>
</evidence>
<evidence type="ECO:0008006" key="3">
    <source>
        <dbReference type="Google" id="ProtNLM"/>
    </source>
</evidence>
<dbReference type="PATRIC" id="fig|926562.3.peg.2066"/>
<dbReference type="RefSeq" id="WP_014202381.1">
    <property type="nucleotide sequence ID" value="NC_016599.1"/>
</dbReference>
<dbReference type="HOGENOM" id="CLU_056895_0_0_10"/>
<dbReference type="InterPro" id="IPR008023">
    <property type="entry name" value="DUF748"/>
</dbReference>
<dbReference type="KEGG" id="oho:Oweho_2055"/>
<accession>G8R3H5</accession>
<evidence type="ECO:0000313" key="2">
    <source>
        <dbReference type="Proteomes" id="UP000005631"/>
    </source>
</evidence>
<dbReference type="Pfam" id="PF05359">
    <property type="entry name" value="DUF748"/>
    <property type="match status" value="1"/>
</dbReference>
<sequence>MKTFGKILLGLIVLLVILNFLLEPIALKYVNKTLNNIEGYRGEVKDLDIALWRGAYRIDSLKLDKLNGDFPEPFFATEAIDISIEWRALFNGAIVGEIIVEKPKLIFAVEPDGEEVQAGEENDWVQTVKDLVPLQINRFEIIDGNIRYKDYSPDPNVDVGLTNFNVLATNLGNVVDEGELLPSHVAVSSNTSGNGKLNAQMDINVLKEIPDFDFSMEIDKMELTYLKDFTDAYANFTFKEGNLYVSSEVAMKDGKYDGYVKPLINNVSVVDLDDSTTTFWRKAWEVVVGGVIEVFENQKKDQFATKVPFSGNIKDTDVAIWTTLGNIIRNAFIESFNKNIDSTVNLKSVNDAEEDEGFFKTIFNGDKKNEDQAKEKGKEEKK</sequence>
<dbReference type="eggNOG" id="COG2982">
    <property type="taxonomic scope" value="Bacteria"/>
</dbReference>
<gene>
    <name evidence="1" type="ordered locus">Oweho_2055</name>
</gene>
<dbReference type="EMBL" id="CP003156">
    <property type="protein sequence ID" value="AEV33031.1"/>
    <property type="molecule type" value="Genomic_DNA"/>
</dbReference>
<proteinExistence type="predicted"/>
<dbReference type="AlphaFoldDB" id="G8R3H5"/>
<organism evidence="1 2">
    <name type="scientific">Owenweeksia hongkongensis (strain DSM 17368 / CIP 108786 / JCM 12287 / NRRL B-23963 / UST20020801)</name>
    <dbReference type="NCBI Taxonomy" id="926562"/>
    <lineage>
        <taxon>Bacteria</taxon>
        <taxon>Pseudomonadati</taxon>
        <taxon>Bacteroidota</taxon>
        <taxon>Flavobacteriia</taxon>
        <taxon>Flavobacteriales</taxon>
        <taxon>Owenweeksiaceae</taxon>
        <taxon>Owenweeksia</taxon>
    </lineage>
</organism>
<protein>
    <recommendedName>
        <fullName evidence="3">DUF748 domain-containing protein</fullName>
    </recommendedName>
</protein>
<keyword evidence="2" id="KW-1185">Reference proteome</keyword>
<dbReference type="STRING" id="926562.Oweho_2055"/>
<dbReference type="OrthoDB" id="9771783at2"/>